<proteinExistence type="predicted"/>
<feature type="compositionally biased region" description="Basic and acidic residues" evidence="1">
    <location>
        <begin position="8"/>
        <end position="22"/>
    </location>
</feature>
<keyword evidence="3" id="KW-1185">Reference proteome</keyword>
<dbReference type="EMBL" id="JAGPXD010000002">
    <property type="protein sequence ID" value="KAH7366769.1"/>
    <property type="molecule type" value="Genomic_DNA"/>
</dbReference>
<protein>
    <submittedName>
        <fullName evidence="2">Uncharacterized protein</fullName>
    </submittedName>
</protein>
<sequence length="215" mass="24097">MLRCSPSRRRDAARIDDGEDDGRRVKPTSIPLLRAIRVLVSAGTEVLRPKVSLVVYSRLRLLLDTGLEDVRGTRVNIKFGRPCRWSPLLLQLSVFCVVFRESLDSVHCSRWTTWQHARRQSEAISGRQQTDFADTCCIQDRTHLKKIRAVPFSSSANLTTREHRSALVLRPVNVMLSWSPGRSQTGSISRCLAKGTISPLPCFEADMPALGIALC</sequence>
<name>A0A8K0TGT0_9PEZI</name>
<dbReference type="Proteomes" id="UP000813385">
    <property type="component" value="Unassembled WGS sequence"/>
</dbReference>
<dbReference type="AlphaFoldDB" id="A0A8K0TGT0"/>
<accession>A0A8K0TGT0</accession>
<organism evidence="2 3">
    <name type="scientific">Plectosphaerella cucumerina</name>
    <dbReference type="NCBI Taxonomy" id="40658"/>
    <lineage>
        <taxon>Eukaryota</taxon>
        <taxon>Fungi</taxon>
        <taxon>Dikarya</taxon>
        <taxon>Ascomycota</taxon>
        <taxon>Pezizomycotina</taxon>
        <taxon>Sordariomycetes</taxon>
        <taxon>Hypocreomycetidae</taxon>
        <taxon>Glomerellales</taxon>
        <taxon>Plectosphaerellaceae</taxon>
        <taxon>Plectosphaerella</taxon>
    </lineage>
</organism>
<evidence type="ECO:0000256" key="1">
    <source>
        <dbReference type="SAM" id="MobiDB-lite"/>
    </source>
</evidence>
<gene>
    <name evidence="2" type="ORF">B0T11DRAFT_47084</name>
</gene>
<evidence type="ECO:0000313" key="2">
    <source>
        <dbReference type="EMBL" id="KAH7366769.1"/>
    </source>
</evidence>
<feature type="region of interest" description="Disordered" evidence="1">
    <location>
        <begin position="1"/>
        <end position="22"/>
    </location>
</feature>
<comment type="caution">
    <text evidence="2">The sequence shown here is derived from an EMBL/GenBank/DDBJ whole genome shotgun (WGS) entry which is preliminary data.</text>
</comment>
<evidence type="ECO:0000313" key="3">
    <source>
        <dbReference type="Proteomes" id="UP000813385"/>
    </source>
</evidence>
<reference evidence="2" key="1">
    <citation type="journal article" date="2021" name="Nat. Commun.">
        <title>Genetic determinants of endophytism in the Arabidopsis root mycobiome.</title>
        <authorList>
            <person name="Mesny F."/>
            <person name="Miyauchi S."/>
            <person name="Thiergart T."/>
            <person name="Pickel B."/>
            <person name="Atanasova L."/>
            <person name="Karlsson M."/>
            <person name="Huettel B."/>
            <person name="Barry K.W."/>
            <person name="Haridas S."/>
            <person name="Chen C."/>
            <person name="Bauer D."/>
            <person name="Andreopoulos W."/>
            <person name="Pangilinan J."/>
            <person name="LaButti K."/>
            <person name="Riley R."/>
            <person name="Lipzen A."/>
            <person name="Clum A."/>
            <person name="Drula E."/>
            <person name="Henrissat B."/>
            <person name="Kohler A."/>
            <person name="Grigoriev I.V."/>
            <person name="Martin F.M."/>
            <person name="Hacquard S."/>
        </authorList>
    </citation>
    <scope>NUCLEOTIDE SEQUENCE</scope>
    <source>
        <strain evidence="2">MPI-CAGE-AT-0016</strain>
    </source>
</reference>